<dbReference type="InterPro" id="IPR043136">
    <property type="entry name" value="B30.2/SPRY_sf"/>
</dbReference>
<feature type="domain" description="B30.2/SPRY" evidence="1">
    <location>
        <begin position="468"/>
        <end position="672"/>
    </location>
</feature>
<dbReference type="PROSITE" id="PS50188">
    <property type="entry name" value="B302_SPRY"/>
    <property type="match status" value="1"/>
</dbReference>
<organism evidence="2 3">
    <name type="scientific">Entamoeba histolytica</name>
    <dbReference type="NCBI Taxonomy" id="5759"/>
    <lineage>
        <taxon>Eukaryota</taxon>
        <taxon>Amoebozoa</taxon>
        <taxon>Evosea</taxon>
        <taxon>Archamoebae</taxon>
        <taxon>Mastigamoebida</taxon>
        <taxon>Entamoebidae</taxon>
        <taxon>Entamoeba</taxon>
    </lineage>
</organism>
<sequence length="690" mass="80334">MNQRKQLELNYLMNVVLFFPTYRDIYRFIKVNHKCLDTIKGLKTNPMFYSSESFVSFFKRFQTDTFEVCGIYFCYNEWFERARCIKSPYFHPLIGYQEKILNVLPKIVSLDLCSDDTISDTINFFIKYAHRFTKLQSITGSIENLIKFFKQYTNNGENMFIQFPRLIFTSTSNNNFLQLNDQTIDLVNELTRYIRQNGETRIIVLFNTHTSNADLIKRMKGIEYRHRGFINNPTPYCLENYCSFDGSFLIQNTIEINQFNIIINKAYSNSEIISGIPGKSLLINPNQNIAPWSIPESVKKVSLQYISSEIENNMVSLSLISNNLKTLKITECKYLRFKTPFPSLEHLIIHICDYISFEMIDDMFLSLISITISSSYNISLSVSSPKLEEILLFFNEEINICGKVPSSFSKLFIRQSKNCKLPEISFKTLNLLIEESPHLEFLNKSNQRISPMKYEGLSVEQSEQLCNLLLYLPSELSINEMLNPSNHFIFRRFYSVSKSLKIVDNRVIKTEDFVDDNYQFYSQKFYVKNNKNLKMKVYDSKNELHEIPASIRYFELTVSGYNVISIGIMGVGIYPFEGSRHLGWDQGSIGFHSDCGDLFNEGKASEYGIPFGLNEDEVHIVGCGFDTINSQVFFTLDGKKYPSINVRWTDITAGFTVTDMDWIEINYGQNPFSFDLYQYYVQNQRFCIIV</sequence>
<dbReference type="PANTHER" id="PTHR12864">
    <property type="entry name" value="RAN BINDING PROTEIN 9-RELATED"/>
    <property type="match status" value="1"/>
</dbReference>
<dbReference type="VEuPathDB" id="AmoebaDB:KM1_147670"/>
<comment type="caution">
    <text evidence="2">The sequence shown here is derived from an EMBL/GenBank/DDBJ whole genome shotgun (WGS) entry which is preliminary data.</text>
</comment>
<proteinExistence type="predicted"/>
<dbReference type="InterPro" id="IPR044736">
    <property type="entry name" value="Gid1/RanBPM/SPLA_SPRY"/>
</dbReference>
<dbReference type="VEuPathDB" id="AmoebaDB:EHI5A_120570"/>
<gene>
    <name evidence="2" type="ORF">CL6EHI_016000</name>
</gene>
<dbReference type="VEuPathDB" id="AmoebaDB:EHI_016000"/>
<reference evidence="2 3" key="1">
    <citation type="submission" date="2016-05" db="EMBL/GenBank/DDBJ databases">
        <title>First whole genome sequencing of Entamoeba histolytica HM1:IMSS-clone-6.</title>
        <authorList>
            <person name="Mukherjee Avik.K."/>
            <person name="Izumyama S."/>
            <person name="Nakada-Tsukui K."/>
            <person name="Nozaki T."/>
        </authorList>
    </citation>
    <scope>NUCLEOTIDE SEQUENCE [LARGE SCALE GENOMIC DNA]</scope>
    <source>
        <strain evidence="2 3">HM1:IMSS clone 6</strain>
    </source>
</reference>
<evidence type="ECO:0000313" key="2">
    <source>
        <dbReference type="EMBL" id="GAT99067.1"/>
    </source>
</evidence>
<dbReference type="AlphaFoldDB" id="A0A175JZF8"/>
<dbReference type="VEuPathDB" id="AmoebaDB:EHI7A_081340"/>
<dbReference type="EMBL" id="BDEQ01000001">
    <property type="protein sequence ID" value="GAT99067.1"/>
    <property type="molecule type" value="Genomic_DNA"/>
</dbReference>
<protein>
    <recommendedName>
        <fullName evidence="1">B30.2/SPRY domain-containing protein</fullName>
    </recommendedName>
</protein>
<dbReference type="InterPro" id="IPR050618">
    <property type="entry name" value="Ubq-SigPath_Reg"/>
</dbReference>
<dbReference type="InterPro" id="IPR001870">
    <property type="entry name" value="B30.2/SPRY"/>
</dbReference>
<dbReference type="Pfam" id="PF00622">
    <property type="entry name" value="SPRY"/>
    <property type="match status" value="1"/>
</dbReference>
<dbReference type="eggNOG" id="KOG1477">
    <property type="taxonomic scope" value="Eukaryota"/>
</dbReference>
<dbReference type="Gene3D" id="2.60.120.920">
    <property type="match status" value="1"/>
</dbReference>
<dbReference type="VEuPathDB" id="AmoebaDB:EHI8A_082790"/>
<dbReference type="CDD" id="cd12885">
    <property type="entry name" value="SPRY_RanBP_like"/>
    <property type="match status" value="1"/>
</dbReference>
<accession>A0A175JZF8</accession>
<dbReference type="SUPFAM" id="SSF49899">
    <property type="entry name" value="Concanavalin A-like lectins/glucanases"/>
    <property type="match status" value="1"/>
</dbReference>
<name>A0A175JZF8_ENTHI</name>
<dbReference type="Proteomes" id="UP000078387">
    <property type="component" value="Unassembled WGS sequence"/>
</dbReference>
<dbReference type="InterPro" id="IPR003877">
    <property type="entry name" value="SPRY_dom"/>
</dbReference>
<evidence type="ECO:0000313" key="3">
    <source>
        <dbReference type="Proteomes" id="UP000078387"/>
    </source>
</evidence>
<evidence type="ECO:0000259" key="1">
    <source>
        <dbReference type="PROSITE" id="PS50188"/>
    </source>
</evidence>
<dbReference type="InterPro" id="IPR013320">
    <property type="entry name" value="ConA-like_dom_sf"/>
</dbReference>